<gene>
    <name evidence="2" type="ORF">EHC69_13385</name>
    <name evidence="1" type="ORF">I7278_02745</name>
</gene>
<dbReference type="EMBL" id="DACQKT010000001">
    <property type="protein sequence ID" value="HAS6675722.1"/>
    <property type="molecule type" value="Genomic_DNA"/>
</dbReference>
<dbReference type="AlphaFoldDB" id="A0A7T1BLZ7"/>
<dbReference type="EMBL" id="CP034298">
    <property type="protein sequence ID" value="QHH10284.1"/>
    <property type="molecule type" value="Genomic_DNA"/>
</dbReference>
<proteinExistence type="predicted"/>
<reference evidence="2 3" key="2">
    <citation type="submission" date="2018-12" db="EMBL/GenBank/DDBJ databases">
        <title>Genomic insights into the evolutionary origins and pathogenicity of five Vibrio parahaemolyticus strains isolated from the shrimp with acute hepatopancreatic necrosis disease (AHPND).</title>
        <authorList>
            <person name="Yang Q."/>
            <person name="Dong X."/>
            <person name="Xie G."/>
            <person name="Fu S."/>
            <person name="Zou P."/>
            <person name="Sun J."/>
            <person name="Wang Y."/>
            <person name="Huang J."/>
        </authorList>
    </citation>
    <scope>NUCLEOTIDE SEQUENCE [LARGE SCALE GENOMIC DNA]</scope>
    <source>
        <strain evidence="2 3">20160303005-1</strain>
    </source>
</reference>
<accession>A0A7T1BLZ7</accession>
<evidence type="ECO:0000313" key="3">
    <source>
        <dbReference type="Proteomes" id="UP000464718"/>
    </source>
</evidence>
<name>A0A7T1BLZ7_VIBPH</name>
<reference evidence="1" key="1">
    <citation type="journal article" date="2018" name="Genome Biol.">
        <title>SKESA: strategic k-mer extension for scrupulous assemblies.</title>
        <authorList>
            <person name="Souvorov A."/>
            <person name="Agarwala R."/>
            <person name="Lipman D.J."/>
        </authorList>
    </citation>
    <scope>NUCLEOTIDE SEQUENCE</scope>
    <source>
        <strain evidence="1">1930</strain>
    </source>
</reference>
<evidence type="ECO:0000313" key="2">
    <source>
        <dbReference type="EMBL" id="QHH10284.1"/>
    </source>
</evidence>
<dbReference type="Proteomes" id="UP000464718">
    <property type="component" value="Chromosome i"/>
</dbReference>
<dbReference type="Proteomes" id="UP000856022">
    <property type="component" value="Unassembled WGS sequence"/>
</dbReference>
<sequence length="77" mass="7810">MGDSVVFDSGAVALSANSNLTIAAINTGDSSSSLPVKHLVLDGSSSSIIEITGNQAKFESGILSMAGKMTAYMLSEL</sequence>
<reference evidence="1" key="3">
    <citation type="submission" date="2019-12" db="EMBL/GenBank/DDBJ databases">
        <authorList>
            <consortium name="NCBI Pathogen Detection Project"/>
        </authorList>
    </citation>
    <scope>NUCLEOTIDE SEQUENCE</scope>
    <source>
        <strain evidence="1">1930</strain>
    </source>
</reference>
<protein>
    <submittedName>
        <fullName evidence="1">Uncharacterized protein</fullName>
    </submittedName>
</protein>
<organism evidence="1">
    <name type="scientific">Vibrio parahaemolyticus</name>
    <dbReference type="NCBI Taxonomy" id="670"/>
    <lineage>
        <taxon>Bacteria</taxon>
        <taxon>Pseudomonadati</taxon>
        <taxon>Pseudomonadota</taxon>
        <taxon>Gammaproteobacteria</taxon>
        <taxon>Vibrionales</taxon>
        <taxon>Vibrionaceae</taxon>
        <taxon>Vibrio</taxon>
    </lineage>
</organism>
<evidence type="ECO:0000313" key="1">
    <source>
        <dbReference type="EMBL" id="HAS6675722.1"/>
    </source>
</evidence>